<reference evidence="1 2" key="1">
    <citation type="journal article" date="2021" name="BMC Genomics">
        <title>Datura genome reveals duplications of psychoactive alkaloid biosynthetic genes and high mutation rate following tissue culture.</title>
        <authorList>
            <person name="Rajewski A."/>
            <person name="Carter-House D."/>
            <person name="Stajich J."/>
            <person name="Litt A."/>
        </authorList>
    </citation>
    <scope>NUCLEOTIDE SEQUENCE [LARGE SCALE GENOMIC DNA]</scope>
    <source>
        <strain evidence="1">AR-01</strain>
    </source>
</reference>
<evidence type="ECO:0000313" key="1">
    <source>
        <dbReference type="EMBL" id="MCD9643663.1"/>
    </source>
</evidence>
<evidence type="ECO:0000313" key="2">
    <source>
        <dbReference type="Proteomes" id="UP000823775"/>
    </source>
</evidence>
<proteinExistence type="predicted"/>
<accession>A0ABS8V913</accession>
<sequence length="67" mass="6972">MIERGIIGPLGTPYAIPVMKDLARQTGQGHSLRVSTPGLVEDKPTTAATLAALGCTNSQQPDSVSPR</sequence>
<dbReference type="EMBL" id="JACEIK010003957">
    <property type="protein sequence ID" value="MCD9643663.1"/>
    <property type="molecule type" value="Genomic_DNA"/>
</dbReference>
<comment type="caution">
    <text evidence="1">The sequence shown here is derived from an EMBL/GenBank/DDBJ whole genome shotgun (WGS) entry which is preliminary data.</text>
</comment>
<name>A0ABS8V913_DATST</name>
<dbReference type="Proteomes" id="UP000823775">
    <property type="component" value="Unassembled WGS sequence"/>
</dbReference>
<protein>
    <submittedName>
        <fullName evidence="1">Uncharacterized protein</fullName>
    </submittedName>
</protein>
<gene>
    <name evidence="1" type="ORF">HAX54_031297</name>
</gene>
<organism evidence="1 2">
    <name type="scientific">Datura stramonium</name>
    <name type="common">Jimsonweed</name>
    <name type="synonym">Common thornapple</name>
    <dbReference type="NCBI Taxonomy" id="4076"/>
    <lineage>
        <taxon>Eukaryota</taxon>
        <taxon>Viridiplantae</taxon>
        <taxon>Streptophyta</taxon>
        <taxon>Embryophyta</taxon>
        <taxon>Tracheophyta</taxon>
        <taxon>Spermatophyta</taxon>
        <taxon>Magnoliopsida</taxon>
        <taxon>eudicotyledons</taxon>
        <taxon>Gunneridae</taxon>
        <taxon>Pentapetalae</taxon>
        <taxon>asterids</taxon>
        <taxon>lamiids</taxon>
        <taxon>Solanales</taxon>
        <taxon>Solanaceae</taxon>
        <taxon>Solanoideae</taxon>
        <taxon>Datureae</taxon>
        <taxon>Datura</taxon>
    </lineage>
</organism>
<keyword evidence="2" id="KW-1185">Reference proteome</keyword>